<evidence type="ECO:0000313" key="2">
    <source>
        <dbReference type="Proteomes" id="UP000807306"/>
    </source>
</evidence>
<sequence>MPFNVPSTIPQINYQSYVTPNVYSHPVAQPKYHQKVHHQPQSTCVSVRPPPQSLYDLATNRRLNDDFVSLKARIHAILQTGRLSNMPVGFPFHCAASGHHGKSSAGYTISYASYEFPEYIYLDSKSQPACAMISYTAASRSHHSTASRMMTWKVLATSRDAIHPREPPSQQTIAQVEIDPGMLETPYGIEFMTEPRILLQALRTSLEHSLHITIRLADSRTPDHYPAKKGLRYRPGDLIFVSMSNCGRSEIIAISNCMMEAMTQPIQTHPDNGDWSTATSFSKRQHSLQAAFSLASHAKGVARAQPQLHDPYEGLHLAIEDSEGGAALPDLLNHEPYDATLYAYD</sequence>
<dbReference type="OrthoDB" id="2937383at2759"/>
<evidence type="ECO:0000313" key="1">
    <source>
        <dbReference type="EMBL" id="KAF9528652.1"/>
    </source>
</evidence>
<proteinExistence type="predicted"/>
<dbReference type="EMBL" id="MU157851">
    <property type="protein sequence ID" value="KAF9528652.1"/>
    <property type="molecule type" value="Genomic_DNA"/>
</dbReference>
<dbReference type="AlphaFoldDB" id="A0A9P6EGI1"/>
<name>A0A9P6EGI1_9AGAR</name>
<keyword evidence="2" id="KW-1185">Reference proteome</keyword>
<reference evidence="1" key="1">
    <citation type="submission" date="2020-11" db="EMBL/GenBank/DDBJ databases">
        <authorList>
            <consortium name="DOE Joint Genome Institute"/>
            <person name="Ahrendt S."/>
            <person name="Riley R."/>
            <person name="Andreopoulos W."/>
            <person name="Labutti K."/>
            <person name="Pangilinan J."/>
            <person name="Ruiz-Duenas F.J."/>
            <person name="Barrasa J.M."/>
            <person name="Sanchez-Garcia M."/>
            <person name="Camarero S."/>
            <person name="Miyauchi S."/>
            <person name="Serrano A."/>
            <person name="Linde D."/>
            <person name="Babiker R."/>
            <person name="Drula E."/>
            <person name="Ayuso-Fernandez I."/>
            <person name="Pacheco R."/>
            <person name="Padilla G."/>
            <person name="Ferreira P."/>
            <person name="Barriuso J."/>
            <person name="Kellner H."/>
            <person name="Castanera R."/>
            <person name="Alfaro M."/>
            <person name="Ramirez L."/>
            <person name="Pisabarro A.G."/>
            <person name="Kuo A."/>
            <person name="Tritt A."/>
            <person name="Lipzen A."/>
            <person name="He G."/>
            <person name="Yan M."/>
            <person name="Ng V."/>
            <person name="Cullen D."/>
            <person name="Martin F."/>
            <person name="Rosso M.-N."/>
            <person name="Henrissat B."/>
            <person name="Hibbett D."/>
            <person name="Martinez A.T."/>
            <person name="Grigoriev I.V."/>
        </authorList>
    </citation>
    <scope>NUCLEOTIDE SEQUENCE</scope>
    <source>
        <strain evidence="1">CBS 506.95</strain>
    </source>
</reference>
<organism evidence="1 2">
    <name type="scientific">Crepidotus variabilis</name>
    <dbReference type="NCBI Taxonomy" id="179855"/>
    <lineage>
        <taxon>Eukaryota</taxon>
        <taxon>Fungi</taxon>
        <taxon>Dikarya</taxon>
        <taxon>Basidiomycota</taxon>
        <taxon>Agaricomycotina</taxon>
        <taxon>Agaricomycetes</taxon>
        <taxon>Agaricomycetidae</taxon>
        <taxon>Agaricales</taxon>
        <taxon>Agaricineae</taxon>
        <taxon>Crepidotaceae</taxon>
        <taxon>Crepidotus</taxon>
    </lineage>
</organism>
<protein>
    <submittedName>
        <fullName evidence="1">Uncharacterized protein</fullName>
    </submittedName>
</protein>
<accession>A0A9P6EGI1</accession>
<comment type="caution">
    <text evidence="1">The sequence shown here is derived from an EMBL/GenBank/DDBJ whole genome shotgun (WGS) entry which is preliminary data.</text>
</comment>
<dbReference type="Proteomes" id="UP000807306">
    <property type="component" value="Unassembled WGS sequence"/>
</dbReference>
<gene>
    <name evidence="1" type="ORF">CPB83DRAFT_906676</name>
</gene>